<evidence type="ECO:0000259" key="1">
    <source>
        <dbReference type="Pfam" id="PF18406"/>
    </source>
</evidence>
<dbReference type="Pfam" id="PF18406">
    <property type="entry name" value="DUF1281_C"/>
    <property type="match status" value="1"/>
</dbReference>
<dbReference type="SUPFAM" id="SSF160940">
    <property type="entry name" value="Api92-like"/>
    <property type="match status" value="1"/>
</dbReference>
<protein>
    <recommendedName>
        <fullName evidence="1">YubB ferredoxin-like domain-containing protein</fullName>
    </recommendedName>
</protein>
<name>A0ABV6ATM7_9DEIO</name>
<dbReference type="RefSeq" id="WP_380005209.1">
    <property type="nucleotide sequence ID" value="NZ_JBHLYR010000010.1"/>
</dbReference>
<gene>
    <name evidence="2" type="ORF">ACFFLM_02495</name>
</gene>
<dbReference type="Proteomes" id="UP001589733">
    <property type="component" value="Unassembled WGS sequence"/>
</dbReference>
<reference evidence="2 3" key="1">
    <citation type="submission" date="2024-09" db="EMBL/GenBank/DDBJ databases">
        <authorList>
            <person name="Sun Q."/>
            <person name="Mori K."/>
        </authorList>
    </citation>
    <scope>NUCLEOTIDE SEQUENCE [LARGE SCALE GENOMIC DNA]</scope>
    <source>
        <strain evidence="2 3">JCM 13503</strain>
    </source>
</reference>
<dbReference type="InterPro" id="IPR041329">
    <property type="entry name" value="YubB_C"/>
</dbReference>
<feature type="domain" description="YubB ferredoxin-like" evidence="1">
    <location>
        <begin position="144"/>
        <end position="203"/>
    </location>
</feature>
<evidence type="ECO:0000313" key="3">
    <source>
        <dbReference type="Proteomes" id="UP001589733"/>
    </source>
</evidence>
<comment type="caution">
    <text evidence="2">The sequence shown here is derived from an EMBL/GenBank/DDBJ whole genome shotgun (WGS) entry which is preliminary data.</text>
</comment>
<keyword evidence="3" id="KW-1185">Reference proteome</keyword>
<sequence>MTNWCTNRLTVQGEHAELQRFLAAQAGSPATYDPGARRSRVALTFNAQVPVPPEVLEIGYHSGSPEQEAWQLLHSDDLYPRAKMDENHPSGMRNNEDGLAARDGNQSQVVPAVGPVSGFVCQVLHWGTARDLESNEVRVALSGNQLHLDFSTVWSPPTAWVRTVAAQWPNLHFDLAYIEPGGGFAGQLTVQGLQIITDESHDVNRGDLERWGLDPDE</sequence>
<dbReference type="EMBL" id="JBHLYR010000010">
    <property type="protein sequence ID" value="MFB9990855.1"/>
    <property type="molecule type" value="Genomic_DNA"/>
</dbReference>
<evidence type="ECO:0000313" key="2">
    <source>
        <dbReference type="EMBL" id="MFB9990855.1"/>
    </source>
</evidence>
<organism evidence="2 3">
    <name type="scientific">Deinococcus oregonensis</name>
    <dbReference type="NCBI Taxonomy" id="1805970"/>
    <lineage>
        <taxon>Bacteria</taxon>
        <taxon>Thermotogati</taxon>
        <taxon>Deinococcota</taxon>
        <taxon>Deinococci</taxon>
        <taxon>Deinococcales</taxon>
        <taxon>Deinococcaceae</taxon>
        <taxon>Deinococcus</taxon>
    </lineage>
</organism>
<accession>A0ABV6ATM7</accession>
<proteinExistence type="predicted"/>